<dbReference type="GO" id="GO:0005524">
    <property type="term" value="F:ATP binding"/>
    <property type="evidence" value="ECO:0007669"/>
    <property type="project" value="UniProtKB-UniRule"/>
</dbReference>
<keyword evidence="6 10" id="KW-0648">Protein biosynthesis</keyword>
<evidence type="ECO:0000256" key="5">
    <source>
        <dbReference type="ARBA" id="ARBA00022840"/>
    </source>
</evidence>
<accession>F3Z225</accession>
<dbReference type="InterPro" id="IPR002301">
    <property type="entry name" value="Ile-tRNA-ligase"/>
</dbReference>
<sequence length="939" mass="106396">MSDYKKTLCLPETSFPMKANLKQREPETLNLWEEIDVLALMVKANEGNERYTLHDGPPYANGHIHMGTAMNKVLKDIIVKFKNMHGYRAEYVPGWDCHGLPIEHKVAQELKEKGKENLPAVTVRKICRDYASKFMKIQRDEFKRLGVFGTWSNPYLTMLPTYEAATARELGRFMANGSVYRGKKPIHWCICCETALAEAEVEYADHASPSIYVRFPVDDAAFSQKFSVASGKKAYLVIWTTTPWTIPSNMAVAVHPEYEYVLALVQGEVHVVASERLTALQKKFKWQDVEVLAVVTGKDLEGIKARHPFIDRVSPVVLADYVTLDTGTGLVHTAPGHGREDYETGLRYGLEVLSPLDDKGRFLPVVNELAGKTVIEANPEVIRILRERGALLAEEKLSHSYPHCWRCKQPVIFRATTQWFISMEKNDLRAKALRAIEKDVRWIPAWGRERIHAMIEHRPDWCISRQRTWGVPIIALICKDCDTAYTDSEWVFSVVDQFEKHPTGCDYWFETPVEKLAPAGLKCPHCGGGAWEKEDDILDVWFDSGTSFAAVLEQRPECTFPADLYLEGTDQHRGWFHSSLLASIGTRARPPYKSVLTHGYVVDGEGRKMSKSLGNVVAPQEIIDKYGAEVLRLWVSAVNYQEDVRISSEILDRLVDAYRRIRNTCRFILGNLSDFSPDKAVPFAEMGPVDRYALDLFRLNFEKVREAYQDFEFHKVFHTLHNLCVTDLSAFYLDVIKDRLYVSGKDSKERRAAQTVIWKTLLTLMQEMAPILCFTAEEVFRSLPEVLRPKGQTVFESRFTFDTEERLDAEERANLKLLPVLRAEVNKAAEPIRKSGTIGHSLDTHVTIYAPDSLLADLKVIGADLRELFIVSKVSLAAAEHAPADAYRSVETEGLAIKVEKASGVKCERCWVYDERTGEAGDFPGTCPRCARILTGVNC</sequence>
<dbReference type="InterPro" id="IPR009008">
    <property type="entry name" value="Val/Leu/Ile-tRNA-synth_edit"/>
</dbReference>
<dbReference type="InterPro" id="IPR010663">
    <property type="entry name" value="Znf_FPG/IleRS"/>
</dbReference>
<dbReference type="STRING" id="690850.Desaf_2926"/>
<feature type="short sequence motif" description="'HIGH' region" evidence="10">
    <location>
        <begin position="58"/>
        <end position="68"/>
    </location>
</feature>
<proteinExistence type="inferred from homology"/>
<reference evidence="14 15" key="1">
    <citation type="journal article" date="2011" name="J. Bacteriol.">
        <title>Genome sequence of the mercury-methylating and pleomorphic Desulfovibrio africanus Strain Walvis Bay.</title>
        <authorList>
            <person name="Brown S.D."/>
            <person name="Wall J.D."/>
            <person name="Kucken A.M."/>
            <person name="Gilmour C.C."/>
            <person name="Podar M."/>
            <person name="Brandt C.C."/>
            <person name="Teshima H."/>
            <person name="Detter J.C."/>
            <person name="Han C.S."/>
            <person name="Land M.L."/>
            <person name="Lucas S."/>
            <person name="Han J."/>
            <person name="Pennacchio L."/>
            <person name="Nolan M."/>
            <person name="Pitluck S."/>
            <person name="Woyke T."/>
            <person name="Goodwin L."/>
            <person name="Palumbo A.V."/>
            <person name="Elias D.A."/>
        </authorList>
    </citation>
    <scope>NUCLEOTIDE SEQUENCE [LARGE SCALE GENOMIC DNA]</scope>
    <source>
        <strain evidence="14 15">Walvis Bay</strain>
    </source>
</reference>
<dbReference type="InterPro" id="IPR001412">
    <property type="entry name" value="aa-tRNA-synth_I_CS"/>
</dbReference>
<dbReference type="PANTHER" id="PTHR42765">
    <property type="entry name" value="SOLEUCYL-TRNA SYNTHETASE"/>
    <property type="match status" value="1"/>
</dbReference>
<keyword evidence="10" id="KW-0862">Zinc</keyword>
<keyword evidence="15" id="KW-1185">Reference proteome</keyword>
<dbReference type="NCBIfam" id="TIGR00392">
    <property type="entry name" value="ileS"/>
    <property type="match status" value="1"/>
</dbReference>
<dbReference type="Gene3D" id="1.10.730.20">
    <property type="match status" value="1"/>
</dbReference>
<evidence type="ECO:0000256" key="1">
    <source>
        <dbReference type="ARBA" id="ARBA00006887"/>
    </source>
</evidence>
<dbReference type="CDD" id="cd00818">
    <property type="entry name" value="IleRS_core"/>
    <property type="match status" value="1"/>
</dbReference>
<evidence type="ECO:0000259" key="12">
    <source>
        <dbReference type="Pfam" id="PF06827"/>
    </source>
</evidence>
<feature type="domain" description="Methionyl/Valyl/Leucyl/Isoleucyl-tRNA synthetase anticodon-binding" evidence="13">
    <location>
        <begin position="690"/>
        <end position="847"/>
    </location>
</feature>
<dbReference type="Gene3D" id="1.10.10.830">
    <property type="entry name" value="Ile-tRNA synthetase CP2 domain-like"/>
    <property type="match status" value="1"/>
</dbReference>
<dbReference type="AlphaFoldDB" id="F3Z225"/>
<dbReference type="Gene3D" id="3.90.740.10">
    <property type="entry name" value="Valyl/Leucyl/Isoleucyl-tRNA synthetase, editing domain"/>
    <property type="match status" value="1"/>
</dbReference>
<dbReference type="InterPro" id="IPR002300">
    <property type="entry name" value="aa-tRNA-synth_Ia"/>
</dbReference>
<dbReference type="GO" id="GO:0004822">
    <property type="term" value="F:isoleucine-tRNA ligase activity"/>
    <property type="evidence" value="ECO:0007669"/>
    <property type="project" value="UniProtKB-UniRule"/>
</dbReference>
<dbReference type="HOGENOM" id="CLU_001493_7_0_7"/>
<keyword evidence="2 10" id="KW-0963">Cytoplasm</keyword>
<dbReference type="Proteomes" id="UP000007844">
    <property type="component" value="Chromosome"/>
</dbReference>
<comment type="domain">
    <text evidence="10">IleRS has two distinct active sites: one for aminoacylation and one for editing. The misactivated valine is translocated from the active site to the editing site, which sterically excludes the correctly activated isoleucine. The single editing site contains two valyl binding pockets, one specific for each substrate (Val-AMP or Val-tRNA(Ile)).</text>
</comment>
<dbReference type="PROSITE" id="PS00178">
    <property type="entry name" value="AA_TRNA_LIGASE_I"/>
    <property type="match status" value="1"/>
</dbReference>
<comment type="function">
    <text evidence="8 10">Catalyzes the attachment of isoleucine to tRNA(Ile). As IleRS can inadvertently accommodate and process structurally similar amino acids such as valine, to avoid such errors it has two additional distinct tRNA(Ile)-dependent editing activities. One activity is designated as 'pretransfer' editing and involves the hydrolysis of activated Val-AMP. The other activity is designated 'posttransfer' editing and involves deacylation of mischarged Val-tRNA(Ile).</text>
</comment>
<dbReference type="EC" id="6.1.1.5" evidence="10"/>
<dbReference type="InterPro" id="IPR009080">
    <property type="entry name" value="tRNAsynth_Ia_anticodon-bd"/>
</dbReference>
<comment type="cofactor">
    <cofactor evidence="10">
        <name>Zn(2+)</name>
        <dbReference type="ChEBI" id="CHEBI:29105"/>
    </cofactor>
    <text evidence="10">Binds 1 zinc ion per subunit.</text>
</comment>
<feature type="binding site" evidence="10">
    <location>
        <position position="930"/>
    </location>
    <ligand>
        <name>Zn(2+)</name>
        <dbReference type="ChEBI" id="CHEBI:29105"/>
    </ligand>
</feature>
<evidence type="ECO:0000256" key="6">
    <source>
        <dbReference type="ARBA" id="ARBA00022917"/>
    </source>
</evidence>
<keyword evidence="5 10" id="KW-0067">ATP-binding</keyword>
<feature type="domain" description="Aminoacyl-tRNA synthetase class Ia" evidence="11">
    <location>
        <begin position="29"/>
        <end position="647"/>
    </location>
</feature>
<evidence type="ECO:0000256" key="8">
    <source>
        <dbReference type="ARBA" id="ARBA00025217"/>
    </source>
</evidence>
<evidence type="ECO:0000256" key="9">
    <source>
        <dbReference type="ARBA" id="ARBA00048359"/>
    </source>
</evidence>
<feature type="binding site" evidence="10">
    <location>
        <position position="567"/>
    </location>
    <ligand>
        <name>L-isoleucyl-5'-AMP</name>
        <dbReference type="ChEBI" id="CHEBI:178002"/>
    </ligand>
</feature>
<dbReference type="EMBL" id="CP003221">
    <property type="protein sequence ID" value="EGJ51234.1"/>
    <property type="molecule type" value="Genomic_DNA"/>
</dbReference>
<dbReference type="Pfam" id="PF06827">
    <property type="entry name" value="zf-FPG_IleRS"/>
    <property type="match status" value="1"/>
</dbReference>
<gene>
    <name evidence="10" type="primary">ileS</name>
    <name evidence="14" type="ORF">Desaf_2926</name>
</gene>
<dbReference type="Pfam" id="PF08264">
    <property type="entry name" value="Anticodon_1"/>
    <property type="match status" value="1"/>
</dbReference>
<dbReference type="InterPro" id="IPR023585">
    <property type="entry name" value="Ile-tRNA-ligase_type1"/>
</dbReference>
<dbReference type="InterPro" id="IPR014729">
    <property type="entry name" value="Rossmann-like_a/b/a_fold"/>
</dbReference>
<dbReference type="PRINTS" id="PR00984">
    <property type="entry name" value="TRNASYNTHILE"/>
</dbReference>
<feature type="binding site" evidence="10">
    <location>
        <position position="611"/>
    </location>
    <ligand>
        <name>ATP</name>
        <dbReference type="ChEBI" id="CHEBI:30616"/>
    </ligand>
</feature>
<dbReference type="GO" id="GO:0000049">
    <property type="term" value="F:tRNA binding"/>
    <property type="evidence" value="ECO:0007669"/>
    <property type="project" value="InterPro"/>
</dbReference>
<dbReference type="KEGG" id="daf:Desaf_2926"/>
<evidence type="ECO:0000256" key="3">
    <source>
        <dbReference type="ARBA" id="ARBA00022598"/>
    </source>
</evidence>
<dbReference type="GO" id="GO:0006428">
    <property type="term" value="P:isoleucyl-tRNA aminoacylation"/>
    <property type="evidence" value="ECO:0007669"/>
    <property type="project" value="UniProtKB-UniRule"/>
</dbReference>
<dbReference type="CDD" id="cd07960">
    <property type="entry name" value="Anticodon_Ia_Ile_BEm"/>
    <property type="match status" value="1"/>
</dbReference>
<evidence type="ECO:0000256" key="4">
    <source>
        <dbReference type="ARBA" id="ARBA00022741"/>
    </source>
</evidence>
<feature type="binding site" evidence="10">
    <location>
        <position position="907"/>
    </location>
    <ligand>
        <name>Zn(2+)</name>
        <dbReference type="ChEBI" id="CHEBI:29105"/>
    </ligand>
</feature>
<dbReference type="GO" id="GO:0005829">
    <property type="term" value="C:cytosol"/>
    <property type="evidence" value="ECO:0007669"/>
    <property type="project" value="TreeGrafter"/>
</dbReference>
<dbReference type="eggNOG" id="COG0060">
    <property type="taxonomic scope" value="Bacteria"/>
</dbReference>
<dbReference type="GO" id="GO:0008270">
    <property type="term" value="F:zinc ion binding"/>
    <property type="evidence" value="ECO:0007669"/>
    <property type="project" value="UniProtKB-UniRule"/>
</dbReference>
<comment type="subcellular location">
    <subcellularLocation>
        <location evidence="10">Cytoplasm</location>
    </subcellularLocation>
</comment>
<dbReference type="InterPro" id="IPR033708">
    <property type="entry name" value="Anticodon_Ile_BEm"/>
</dbReference>
<evidence type="ECO:0000256" key="2">
    <source>
        <dbReference type="ARBA" id="ARBA00022490"/>
    </source>
</evidence>
<feature type="binding site" evidence="10">
    <location>
        <position position="927"/>
    </location>
    <ligand>
        <name>Zn(2+)</name>
        <dbReference type="ChEBI" id="CHEBI:29105"/>
    </ligand>
</feature>
<comment type="subunit">
    <text evidence="10">Monomer.</text>
</comment>
<dbReference type="GO" id="GO:0002161">
    <property type="term" value="F:aminoacyl-tRNA deacylase activity"/>
    <property type="evidence" value="ECO:0007669"/>
    <property type="project" value="InterPro"/>
</dbReference>
<comment type="similarity">
    <text evidence="1 10">Belongs to the class-I aminoacyl-tRNA synthetase family. IleS type 1 subfamily.</text>
</comment>
<keyword evidence="7 10" id="KW-0030">Aminoacyl-tRNA synthetase</keyword>
<dbReference type="HAMAP" id="MF_02002">
    <property type="entry name" value="Ile_tRNA_synth_type1"/>
    <property type="match status" value="1"/>
</dbReference>
<dbReference type="PANTHER" id="PTHR42765:SF1">
    <property type="entry name" value="ISOLEUCINE--TRNA LIGASE, MITOCHONDRIAL"/>
    <property type="match status" value="1"/>
</dbReference>
<dbReference type="SUPFAM" id="SSF47323">
    <property type="entry name" value="Anticodon-binding domain of a subclass of class I aminoacyl-tRNA synthetases"/>
    <property type="match status" value="1"/>
</dbReference>
<evidence type="ECO:0000256" key="7">
    <source>
        <dbReference type="ARBA" id="ARBA00023146"/>
    </source>
</evidence>
<keyword evidence="4 10" id="KW-0547">Nucleotide-binding</keyword>
<dbReference type="Gene3D" id="3.40.50.620">
    <property type="entry name" value="HUPs"/>
    <property type="match status" value="2"/>
</dbReference>
<dbReference type="RefSeq" id="WP_014260890.1">
    <property type="nucleotide sequence ID" value="NC_016629.1"/>
</dbReference>
<dbReference type="SUPFAM" id="SSF50677">
    <property type="entry name" value="ValRS/IleRS/LeuRS editing domain"/>
    <property type="match status" value="1"/>
</dbReference>
<comment type="catalytic activity">
    <reaction evidence="9 10">
        <text>tRNA(Ile) + L-isoleucine + ATP = L-isoleucyl-tRNA(Ile) + AMP + diphosphate</text>
        <dbReference type="Rhea" id="RHEA:11060"/>
        <dbReference type="Rhea" id="RHEA-COMP:9666"/>
        <dbReference type="Rhea" id="RHEA-COMP:9695"/>
        <dbReference type="ChEBI" id="CHEBI:30616"/>
        <dbReference type="ChEBI" id="CHEBI:33019"/>
        <dbReference type="ChEBI" id="CHEBI:58045"/>
        <dbReference type="ChEBI" id="CHEBI:78442"/>
        <dbReference type="ChEBI" id="CHEBI:78528"/>
        <dbReference type="ChEBI" id="CHEBI:456215"/>
        <dbReference type="EC" id="6.1.1.5"/>
    </reaction>
</comment>
<feature type="binding site" evidence="10">
    <location>
        <position position="910"/>
    </location>
    <ligand>
        <name>Zn(2+)</name>
        <dbReference type="ChEBI" id="CHEBI:29105"/>
    </ligand>
</feature>
<feature type="domain" description="Zinc finger FPG/IleRS-type" evidence="12">
    <location>
        <begin position="906"/>
        <end position="931"/>
    </location>
</feature>
<evidence type="ECO:0000313" key="15">
    <source>
        <dbReference type="Proteomes" id="UP000007844"/>
    </source>
</evidence>
<evidence type="ECO:0000256" key="10">
    <source>
        <dbReference type="HAMAP-Rule" id="MF_02002"/>
    </source>
</evidence>
<protein>
    <recommendedName>
        <fullName evidence="10">Isoleucine--tRNA ligase</fullName>
        <ecNumber evidence="10">6.1.1.5</ecNumber>
    </recommendedName>
    <alternativeName>
        <fullName evidence="10">Isoleucyl-tRNA synthetase</fullName>
        <shortName evidence="10">IleRS</shortName>
    </alternativeName>
</protein>
<evidence type="ECO:0000259" key="13">
    <source>
        <dbReference type="Pfam" id="PF08264"/>
    </source>
</evidence>
<keyword evidence="10" id="KW-0479">Metal-binding</keyword>
<dbReference type="InterPro" id="IPR013155">
    <property type="entry name" value="M/V/L/I-tRNA-synth_anticd-bd"/>
</dbReference>
<evidence type="ECO:0000259" key="11">
    <source>
        <dbReference type="Pfam" id="PF00133"/>
    </source>
</evidence>
<dbReference type="InterPro" id="IPR050081">
    <property type="entry name" value="Ile-tRNA_ligase"/>
</dbReference>
<feature type="short sequence motif" description="'KMSKS' region" evidence="10">
    <location>
        <begin position="608"/>
        <end position="612"/>
    </location>
</feature>
<keyword evidence="3 10" id="KW-0436">Ligase</keyword>
<dbReference type="Pfam" id="PF00133">
    <property type="entry name" value="tRNA-synt_1"/>
    <property type="match status" value="1"/>
</dbReference>
<organism evidence="14 15">
    <name type="scientific">Desulfocurvibacter africanus subsp. africanus str. Walvis Bay</name>
    <dbReference type="NCBI Taxonomy" id="690850"/>
    <lineage>
        <taxon>Bacteria</taxon>
        <taxon>Pseudomonadati</taxon>
        <taxon>Thermodesulfobacteriota</taxon>
        <taxon>Desulfovibrionia</taxon>
        <taxon>Desulfovibrionales</taxon>
        <taxon>Desulfovibrionaceae</taxon>
        <taxon>Desulfocurvibacter</taxon>
    </lineage>
</organism>
<name>F3Z225_DESAF</name>
<evidence type="ECO:0000313" key="14">
    <source>
        <dbReference type="EMBL" id="EGJ51234.1"/>
    </source>
</evidence>
<dbReference type="SUPFAM" id="SSF52374">
    <property type="entry name" value="Nucleotidylyl transferase"/>
    <property type="match status" value="1"/>
</dbReference>